<name>A0AAJ1MJB2_9SPIO</name>
<accession>A0AAJ1MJB2</accession>
<comment type="caution">
    <text evidence="2">The sequence shown here is derived from an EMBL/GenBank/DDBJ whole genome shotgun (WGS) entry which is preliminary data.</text>
</comment>
<sequence>MLKKLLIIMLMAICATSLWAADWSSNYKQGNVVMSVGAGFESSNIYEIAVYPAAEMILLKPEIGELSFIDLGAKLMVRGGIGFPALDLGAGLAGTLHFGLKDLADGEIGEYLDPIDFFAEVGVGFDFLSNAGIGLIVNSGVNYWLEKDFALGLKYTGWNSFDGVSISANWKFKNQKRAEKAVEKQLDS</sequence>
<gene>
    <name evidence="2" type="ORF">PQJ61_10720</name>
</gene>
<organism evidence="2 3">
    <name type="scientific">Candidatus Thalassospirochaeta sargassi</name>
    <dbReference type="NCBI Taxonomy" id="3119039"/>
    <lineage>
        <taxon>Bacteria</taxon>
        <taxon>Pseudomonadati</taxon>
        <taxon>Spirochaetota</taxon>
        <taxon>Spirochaetia</taxon>
        <taxon>Spirochaetales</taxon>
        <taxon>Spirochaetaceae</taxon>
        <taxon>Candidatus Thalassospirochaeta</taxon>
    </lineage>
</organism>
<evidence type="ECO:0008006" key="4">
    <source>
        <dbReference type="Google" id="ProtNLM"/>
    </source>
</evidence>
<keyword evidence="1" id="KW-0732">Signal</keyword>
<evidence type="ECO:0000313" key="3">
    <source>
        <dbReference type="Proteomes" id="UP001221217"/>
    </source>
</evidence>
<feature type="signal peptide" evidence="1">
    <location>
        <begin position="1"/>
        <end position="20"/>
    </location>
</feature>
<evidence type="ECO:0000256" key="1">
    <source>
        <dbReference type="SAM" id="SignalP"/>
    </source>
</evidence>
<dbReference type="AlphaFoldDB" id="A0AAJ1MJB2"/>
<protein>
    <recommendedName>
        <fullName evidence="4">Outer membrane protein beta-barrel domain-containing protein</fullName>
    </recommendedName>
</protein>
<dbReference type="EMBL" id="JAQQAL010000023">
    <property type="protein sequence ID" value="MDC7227223.1"/>
    <property type="molecule type" value="Genomic_DNA"/>
</dbReference>
<feature type="chain" id="PRO_5042577274" description="Outer membrane protein beta-barrel domain-containing protein" evidence="1">
    <location>
        <begin position="21"/>
        <end position="188"/>
    </location>
</feature>
<evidence type="ECO:0000313" key="2">
    <source>
        <dbReference type="EMBL" id="MDC7227223.1"/>
    </source>
</evidence>
<dbReference type="Proteomes" id="UP001221217">
    <property type="component" value="Unassembled WGS sequence"/>
</dbReference>
<reference evidence="2 3" key="1">
    <citation type="submission" date="2022-12" db="EMBL/GenBank/DDBJ databases">
        <title>Metagenome assembled genome from gulf of manar.</title>
        <authorList>
            <person name="Kohli P."/>
            <person name="Pk S."/>
            <person name="Venkata Ramana C."/>
            <person name="Sasikala C."/>
        </authorList>
    </citation>
    <scope>NUCLEOTIDE SEQUENCE [LARGE SCALE GENOMIC DNA]</scope>
    <source>
        <strain evidence="2">JB008</strain>
    </source>
</reference>
<proteinExistence type="predicted"/>